<evidence type="ECO:0000313" key="1">
    <source>
        <dbReference type="EMBL" id="GFY18179.1"/>
    </source>
</evidence>
<evidence type="ECO:0000313" key="2">
    <source>
        <dbReference type="Proteomes" id="UP000887159"/>
    </source>
</evidence>
<gene>
    <name evidence="1" type="ORF">TNCV_2045851</name>
</gene>
<reference evidence="1" key="1">
    <citation type="submission" date="2020-08" db="EMBL/GenBank/DDBJ databases">
        <title>Multicomponent nature underlies the extraordinary mechanical properties of spider dragline silk.</title>
        <authorList>
            <person name="Kono N."/>
            <person name="Nakamura H."/>
            <person name="Mori M."/>
            <person name="Yoshida Y."/>
            <person name="Ohtoshi R."/>
            <person name="Malay A.D."/>
            <person name="Moran D.A.P."/>
            <person name="Tomita M."/>
            <person name="Numata K."/>
            <person name="Arakawa K."/>
        </authorList>
    </citation>
    <scope>NUCLEOTIDE SEQUENCE</scope>
</reference>
<sequence>MSLHPKTILTQATNKKVKSFILKENSTSERFIAWKLGMSSGTVSKIIRYKKDDRIDIYEGLLWKKLYAKDVLKEQSEDECRCESTPDKFSVDLQILLSPNAAVQCTYVNVERSLALRVSNESV</sequence>
<comment type="caution">
    <text evidence="1">The sequence shown here is derived from an EMBL/GenBank/DDBJ whole genome shotgun (WGS) entry which is preliminary data.</text>
</comment>
<accession>A0A8X6SQN9</accession>
<protein>
    <submittedName>
        <fullName evidence="1">Uncharacterized protein</fullName>
    </submittedName>
</protein>
<dbReference type="EMBL" id="BMAU01021348">
    <property type="protein sequence ID" value="GFY18179.1"/>
    <property type="molecule type" value="Genomic_DNA"/>
</dbReference>
<dbReference type="Proteomes" id="UP000887159">
    <property type="component" value="Unassembled WGS sequence"/>
</dbReference>
<proteinExistence type="predicted"/>
<organism evidence="1 2">
    <name type="scientific">Trichonephila clavipes</name>
    <name type="common">Golden silk orbweaver</name>
    <name type="synonym">Nephila clavipes</name>
    <dbReference type="NCBI Taxonomy" id="2585209"/>
    <lineage>
        <taxon>Eukaryota</taxon>
        <taxon>Metazoa</taxon>
        <taxon>Ecdysozoa</taxon>
        <taxon>Arthropoda</taxon>
        <taxon>Chelicerata</taxon>
        <taxon>Arachnida</taxon>
        <taxon>Araneae</taxon>
        <taxon>Araneomorphae</taxon>
        <taxon>Entelegynae</taxon>
        <taxon>Araneoidea</taxon>
        <taxon>Nephilidae</taxon>
        <taxon>Trichonephila</taxon>
    </lineage>
</organism>
<keyword evidence="2" id="KW-1185">Reference proteome</keyword>
<name>A0A8X6SQN9_TRICX</name>
<dbReference type="AlphaFoldDB" id="A0A8X6SQN9"/>